<sequence length="52" mass="5854">MGQFLKCHTTFQLGSKKKPWGLSGAIIFVKKNPIQFYNLLIKNGSPNTKNSE</sequence>
<accession>A0A0E9QJY9</accession>
<proteinExistence type="predicted"/>
<evidence type="ECO:0000313" key="1">
    <source>
        <dbReference type="EMBL" id="JAH16675.1"/>
    </source>
</evidence>
<organism evidence="1">
    <name type="scientific">Anguilla anguilla</name>
    <name type="common">European freshwater eel</name>
    <name type="synonym">Muraena anguilla</name>
    <dbReference type="NCBI Taxonomy" id="7936"/>
    <lineage>
        <taxon>Eukaryota</taxon>
        <taxon>Metazoa</taxon>
        <taxon>Chordata</taxon>
        <taxon>Craniata</taxon>
        <taxon>Vertebrata</taxon>
        <taxon>Euteleostomi</taxon>
        <taxon>Actinopterygii</taxon>
        <taxon>Neopterygii</taxon>
        <taxon>Teleostei</taxon>
        <taxon>Anguilliformes</taxon>
        <taxon>Anguillidae</taxon>
        <taxon>Anguilla</taxon>
    </lineage>
</organism>
<protein>
    <submittedName>
        <fullName evidence="1">Uncharacterized protein</fullName>
    </submittedName>
</protein>
<dbReference type="EMBL" id="GBXM01091902">
    <property type="protein sequence ID" value="JAH16675.1"/>
    <property type="molecule type" value="Transcribed_RNA"/>
</dbReference>
<reference evidence="1" key="2">
    <citation type="journal article" date="2015" name="Fish Shellfish Immunol.">
        <title>Early steps in the European eel (Anguilla anguilla)-Vibrio vulnificus interaction in the gills: Role of the RtxA13 toxin.</title>
        <authorList>
            <person name="Callol A."/>
            <person name="Pajuelo D."/>
            <person name="Ebbesson L."/>
            <person name="Teles M."/>
            <person name="MacKenzie S."/>
            <person name="Amaro C."/>
        </authorList>
    </citation>
    <scope>NUCLEOTIDE SEQUENCE</scope>
</reference>
<name>A0A0E9QJY9_ANGAN</name>
<reference evidence="1" key="1">
    <citation type="submission" date="2014-11" db="EMBL/GenBank/DDBJ databases">
        <authorList>
            <person name="Amaro Gonzalez C."/>
        </authorList>
    </citation>
    <scope>NUCLEOTIDE SEQUENCE</scope>
</reference>
<dbReference type="AlphaFoldDB" id="A0A0E9QJY9"/>